<dbReference type="Proteomes" id="UP000887229">
    <property type="component" value="Unassembled WGS sequence"/>
</dbReference>
<feature type="domain" description="BHLH" evidence="2">
    <location>
        <begin position="112"/>
        <end position="179"/>
    </location>
</feature>
<dbReference type="PROSITE" id="PS50888">
    <property type="entry name" value="BHLH"/>
    <property type="match status" value="1"/>
</dbReference>
<accession>A0A9P8CQU7</accession>
<dbReference type="EMBL" id="MU251255">
    <property type="protein sequence ID" value="KAG9254086.1"/>
    <property type="molecule type" value="Genomic_DNA"/>
</dbReference>
<protein>
    <submittedName>
        <fullName evidence="3">Helix-loop-helix DNA-binding domain-containing protein</fullName>
    </submittedName>
</protein>
<dbReference type="Gene3D" id="4.10.280.10">
    <property type="entry name" value="Helix-loop-helix DNA-binding domain"/>
    <property type="match status" value="1"/>
</dbReference>
<dbReference type="PANTHER" id="PTHR47336">
    <property type="entry name" value="TRANSCRIPTION FACTOR HMS1-RELATED"/>
    <property type="match status" value="1"/>
</dbReference>
<name>A0A9P8CQU7_9HYPO</name>
<dbReference type="InterPro" id="IPR011598">
    <property type="entry name" value="bHLH_dom"/>
</dbReference>
<sequence>MQTSFQLPVKKMPVAVYDSCLHHTPCAPTAFPREKDSHIGVPLFQNMDFSQLPLPLLQPLSGLTQDAVQSYPVESYRHEPVAFPQSGAGDGLPGYASQESTPVTPMKTTPHPRNKAHNMIEKRYRTNLNEKIAELRDAVPDLRAAHNSPERGSHNGSVSPQRLNKATILTKAAEYIAYLEGVQARLARDNMYMRRLLNVQGADDDGWSQCDEWS</sequence>
<comment type="caution">
    <text evidence="3">The sequence shown here is derived from an EMBL/GenBank/DDBJ whole genome shotgun (WGS) entry which is preliminary data.</text>
</comment>
<keyword evidence="4" id="KW-1185">Reference proteome</keyword>
<dbReference type="GO" id="GO:0046983">
    <property type="term" value="F:protein dimerization activity"/>
    <property type="evidence" value="ECO:0007669"/>
    <property type="project" value="InterPro"/>
</dbReference>
<dbReference type="GO" id="GO:0003677">
    <property type="term" value="F:DNA binding"/>
    <property type="evidence" value="ECO:0007669"/>
    <property type="project" value="UniProtKB-KW"/>
</dbReference>
<dbReference type="SUPFAM" id="SSF47459">
    <property type="entry name" value="HLH, helix-loop-helix DNA-binding domain"/>
    <property type="match status" value="1"/>
</dbReference>
<dbReference type="InterPro" id="IPR052099">
    <property type="entry name" value="Regulatory_TF_Diverse"/>
</dbReference>
<dbReference type="PANTHER" id="PTHR47336:SF2">
    <property type="entry name" value="TRANSCRIPTION FACTOR HMS1-RELATED"/>
    <property type="match status" value="1"/>
</dbReference>
<proteinExistence type="predicted"/>
<evidence type="ECO:0000313" key="3">
    <source>
        <dbReference type="EMBL" id="KAG9254086.1"/>
    </source>
</evidence>
<evidence type="ECO:0000259" key="2">
    <source>
        <dbReference type="PROSITE" id="PS50888"/>
    </source>
</evidence>
<dbReference type="Pfam" id="PF00010">
    <property type="entry name" value="HLH"/>
    <property type="match status" value="1"/>
</dbReference>
<feature type="region of interest" description="Disordered" evidence="1">
    <location>
        <begin position="86"/>
        <end position="114"/>
    </location>
</feature>
<reference evidence="3" key="1">
    <citation type="journal article" date="2021" name="IMA Fungus">
        <title>Genomic characterization of three marine fungi, including Emericellopsis atlantica sp. nov. with signatures of a generalist lifestyle and marine biomass degradation.</title>
        <authorList>
            <person name="Hagestad O.C."/>
            <person name="Hou L."/>
            <person name="Andersen J.H."/>
            <person name="Hansen E.H."/>
            <person name="Altermark B."/>
            <person name="Li C."/>
            <person name="Kuhnert E."/>
            <person name="Cox R.J."/>
            <person name="Crous P.W."/>
            <person name="Spatafora J.W."/>
            <person name="Lail K."/>
            <person name="Amirebrahimi M."/>
            <person name="Lipzen A."/>
            <person name="Pangilinan J."/>
            <person name="Andreopoulos W."/>
            <person name="Hayes R.D."/>
            <person name="Ng V."/>
            <person name="Grigoriev I.V."/>
            <person name="Jackson S.A."/>
            <person name="Sutton T.D.S."/>
            <person name="Dobson A.D.W."/>
            <person name="Rama T."/>
        </authorList>
    </citation>
    <scope>NUCLEOTIDE SEQUENCE</scope>
    <source>
        <strain evidence="3">TS7</strain>
    </source>
</reference>
<dbReference type="GeneID" id="70294446"/>
<gene>
    <name evidence="3" type="ORF">F5Z01DRAFT_655931</name>
</gene>
<dbReference type="InterPro" id="IPR036638">
    <property type="entry name" value="HLH_DNA-bd_sf"/>
</dbReference>
<keyword evidence="3" id="KW-0238">DNA-binding</keyword>
<evidence type="ECO:0000256" key="1">
    <source>
        <dbReference type="SAM" id="MobiDB-lite"/>
    </source>
</evidence>
<dbReference type="AlphaFoldDB" id="A0A9P8CQU7"/>
<dbReference type="OrthoDB" id="2133190at2759"/>
<dbReference type="SMART" id="SM00353">
    <property type="entry name" value="HLH"/>
    <property type="match status" value="1"/>
</dbReference>
<dbReference type="RefSeq" id="XP_046118010.1">
    <property type="nucleotide sequence ID" value="XM_046263543.1"/>
</dbReference>
<organism evidence="3 4">
    <name type="scientific">Emericellopsis atlantica</name>
    <dbReference type="NCBI Taxonomy" id="2614577"/>
    <lineage>
        <taxon>Eukaryota</taxon>
        <taxon>Fungi</taxon>
        <taxon>Dikarya</taxon>
        <taxon>Ascomycota</taxon>
        <taxon>Pezizomycotina</taxon>
        <taxon>Sordariomycetes</taxon>
        <taxon>Hypocreomycetidae</taxon>
        <taxon>Hypocreales</taxon>
        <taxon>Bionectriaceae</taxon>
        <taxon>Emericellopsis</taxon>
    </lineage>
</organism>
<evidence type="ECO:0000313" key="4">
    <source>
        <dbReference type="Proteomes" id="UP000887229"/>
    </source>
</evidence>
<feature type="compositionally biased region" description="Polar residues" evidence="1">
    <location>
        <begin position="97"/>
        <end position="107"/>
    </location>
</feature>